<dbReference type="PANTHER" id="PTHR22674">
    <property type="entry name" value="NTPASE, KAP FAMILY P-LOOP DOMAIN-CONTAINING 1"/>
    <property type="match status" value="1"/>
</dbReference>
<feature type="domain" description="KAP NTPase" evidence="1">
    <location>
        <begin position="36"/>
        <end position="348"/>
    </location>
</feature>
<dbReference type="AlphaFoldDB" id="A0A8B3RL61"/>
<evidence type="ECO:0000313" key="2">
    <source>
        <dbReference type="EMBL" id="RYM96749.1"/>
    </source>
</evidence>
<name>A0A8B3RL61_BIFAN</name>
<dbReference type="PANTHER" id="PTHR22674:SF6">
    <property type="entry name" value="NTPASE KAP FAMILY P-LOOP DOMAIN-CONTAINING PROTEIN 1"/>
    <property type="match status" value="1"/>
</dbReference>
<comment type="caution">
    <text evidence="2">The sequence shown here is derived from an EMBL/GenBank/DDBJ whole genome shotgun (WGS) entry which is preliminary data.</text>
</comment>
<dbReference type="RefSeq" id="WP_130077136.1">
    <property type="nucleotide sequence ID" value="NZ_RSCO01000010.1"/>
</dbReference>
<dbReference type="Proteomes" id="UP000293613">
    <property type="component" value="Unassembled WGS sequence"/>
</dbReference>
<sequence length="649" mass="73418">MSENSTVRYIAFDDEPATADVILADKLAVKKYLDGFTAFIRDCATPMTTAIQGDWGSGKTSAMNYITQQLEEDAGNIILNFNTWQYSQFNLGDDLAFSLIRSIFERLPQPESNDNNSQKLFRKVHELMSIVGRLTSPLLHYASKKIGVDDAVEVVQETAKEADAIIEEHRAQDPMLSSVYEHDTSPASLLADLRKQLEKYILEITADGQPYHRIYVMVDDLDRLEPERAVEVMEALKTFLNVPNCVFILAIDFNVVLRGVRKKYGADFTEEKARAFFDKIIQIPFNLPVGVYSLSEYVQDYIPQIANRSDEDRNADIRQYVRILQTTVGNNPRSIKRIFNTFNLTRSISRESDDSTERDKETFAMLCFQKKYPTVFDDMVLETRGDQTVTDYLTALESNLSDESDSWQHLSRNDRISLTRMLVEFGKLFGYGNSEKDSYDSNDSDNESAEQRLRQALGNVAVTAIKSASNDSQGENTADIAKEQLKLRVNAHGIEVVESEGKNSKYKKSLVAGAKITDAQLDGTSVDATSWSALSFYFIKKYAGLIKQRDNQISDGSNNTLTHRNFRYFDDDQKVQEYQEHGIRREDGKPLKQSNIRATEVSVDDTRGYVVANHMGNAINLQGVQNLIAAWAQTHPNSESPVLELTIER</sequence>
<dbReference type="InterPro" id="IPR052754">
    <property type="entry name" value="NTPase_KAP_P-loop"/>
</dbReference>
<dbReference type="InterPro" id="IPR011646">
    <property type="entry name" value="KAP_P-loop"/>
</dbReference>
<protein>
    <submittedName>
        <fullName evidence="2">P-loop ATPase</fullName>
    </submittedName>
</protein>
<organism evidence="2 3">
    <name type="scientific">Bifidobacterium animalis subsp. lactis</name>
    <name type="common">Bifidobacterium lactis</name>
    <dbReference type="NCBI Taxonomy" id="302911"/>
    <lineage>
        <taxon>Bacteria</taxon>
        <taxon>Bacillati</taxon>
        <taxon>Actinomycetota</taxon>
        <taxon>Actinomycetes</taxon>
        <taxon>Bifidobacteriales</taxon>
        <taxon>Bifidobacteriaceae</taxon>
        <taxon>Bifidobacterium</taxon>
    </lineage>
</organism>
<gene>
    <name evidence="2" type="ORF">PG2011B_0199</name>
</gene>
<proteinExistence type="predicted"/>
<dbReference type="EMBL" id="RSCO01000010">
    <property type="protein sequence ID" value="RYM96749.1"/>
    <property type="molecule type" value="Genomic_DNA"/>
</dbReference>
<reference evidence="2 3" key="1">
    <citation type="journal article" date="2019" name="Appl. Environ. Microbiol.">
        <title>Dissecting the evolutionary development of the Bifidobacterium animalis species through comparative genomics analyses.</title>
        <authorList>
            <person name="Lugli G.A."/>
            <person name="Mancino W."/>
            <person name="Milani C."/>
            <person name="Duranti S."/>
            <person name="Mancabelli L."/>
            <person name="Napoli S."/>
            <person name="Mangifesta M."/>
            <person name="Viappiani A."/>
            <person name="Anzalone R."/>
            <person name="Longhi G."/>
            <person name="van Sinderen D."/>
            <person name="Ventura M."/>
            <person name="Turroni F."/>
        </authorList>
    </citation>
    <scope>NUCLEOTIDE SEQUENCE [LARGE SCALE GENOMIC DNA]</scope>
    <source>
        <strain evidence="2 3">2011B</strain>
    </source>
</reference>
<accession>A0A8B3RL61</accession>
<dbReference type="Pfam" id="PF07693">
    <property type="entry name" value="KAP_NTPase"/>
    <property type="match status" value="1"/>
</dbReference>
<dbReference type="Gene3D" id="3.40.50.300">
    <property type="entry name" value="P-loop containing nucleotide triphosphate hydrolases"/>
    <property type="match status" value="1"/>
</dbReference>
<evidence type="ECO:0000313" key="3">
    <source>
        <dbReference type="Proteomes" id="UP000293613"/>
    </source>
</evidence>
<evidence type="ECO:0000259" key="1">
    <source>
        <dbReference type="Pfam" id="PF07693"/>
    </source>
</evidence>
<dbReference type="SUPFAM" id="SSF52540">
    <property type="entry name" value="P-loop containing nucleoside triphosphate hydrolases"/>
    <property type="match status" value="1"/>
</dbReference>
<dbReference type="InterPro" id="IPR027417">
    <property type="entry name" value="P-loop_NTPase"/>
</dbReference>